<keyword evidence="1" id="KW-1015">Disulfide bond</keyword>
<feature type="signal peptide" evidence="3">
    <location>
        <begin position="1"/>
        <end position="24"/>
    </location>
</feature>
<dbReference type="Pfam" id="PF00089">
    <property type="entry name" value="Trypsin"/>
    <property type="match status" value="1"/>
</dbReference>
<dbReference type="STRING" id="6832.A0A553P3H1"/>
<evidence type="ECO:0000256" key="1">
    <source>
        <dbReference type="ARBA" id="ARBA00023157"/>
    </source>
</evidence>
<sequence>MVISKNSSTLQAICLVLCIGFALTQQQKSRGLLANILGKHPQGIPSSSNLQEGRQSQFCCCLRSGSICPNAGEFDGRDYDYGDEDYEGAILPRADRVNNEKVSVRIVNAGESDNKSPEGCSNGRRPCCYKSAREVLSVSNTCTILPGGGGGSSVPWTQGCFGNSPRQSTGKKCGERSFSPLNQLGRGEASPQEFPWACMLLDGQNRFIGTCAIIPETFSNDISRGTTKVVTAAHKLDAIGQFDQLKVRVNEYNANDFISPPEISRHEEYTVVKFTVHPQYRPKRFINDLAVLVVDRPINLVSHDGVNAACLPHCPEMFDYKFPNGTGTRCWTAGWGKDKVNGNFQPIIHKVDLPIYDQSRCESALRNELSRKNHAAGQRLRLHESELCAGGEAGKDACDGDGGAPLVCQALTGQYYVVGLVTWGVDCALQDVPGVYARISHFRDFIENPES</sequence>
<evidence type="ECO:0000256" key="2">
    <source>
        <dbReference type="ARBA" id="ARBA00024195"/>
    </source>
</evidence>
<dbReference type="InterPro" id="IPR043504">
    <property type="entry name" value="Peptidase_S1_PA_chymotrypsin"/>
</dbReference>
<keyword evidence="6" id="KW-1185">Reference proteome</keyword>
<evidence type="ECO:0000313" key="5">
    <source>
        <dbReference type="EMBL" id="TRY72248.1"/>
    </source>
</evidence>
<dbReference type="InterPro" id="IPR051487">
    <property type="entry name" value="Ser/Thr_Proteases_Immune/Dev"/>
</dbReference>
<dbReference type="Gene3D" id="2.40.10.10">
    <property type="entry name" value="Trypsin-like serine proteases"/>
    <property type="match status" value="1"/>
</dbReference>
<comment type="similarity">
    <text evidence="2">Belongs to the peptidase S1 family. CLIP subfamily.</text>
</comment>
<evidence type="ECO:0000313" key="6">
    <source>
        <dbReference type="Proteomes" id="UP000318571"/>
    </source>
</evidence>
<gene>
    <name evidence="5" type="ORF">TCAL_03143</name>
</gene>
<feature type="domain" description="Peptidase S1" evidence="4">
    <location>
        <begin position="183"/>
        <end position="451"/>
    </location>
</feature>
<dbReference type="InterPro" id="IPR009003">
    <property type="entry name" value="Peptidase_S1_PA"/>
</dbReference>
<dbReference type="FunFam" id="2.40.10.10:FF:000002">
    <property type="entry name" value="Transmembrane protease serine"/>
    <property type="match status" value="1"/>
</dbReference>
<accession>A0A553P3H1</accession>
<dbReference type="CDD" id="cd00190">
    <property type="entry name" value="Tryp_SPc"/>
    <property type="match status" value="1"/>
</dbReference>
<keyword evidence="3" id="KW-0732">Signal</keyword>
<evidence type="ECO:0000256" key="3">
    <source>
        <dbReference type="SAM" id="SignalP"/>
    </source>
</evidence>
<dbReference type="EMBL" id="VCGU01000008">
    <property type="protein sequence ID" value="TRY72248.1"/>
    <property type="molecule type" value="Genomic_DNA"/>
</dbReference>
<proteinExistence type="inferred from homology"/>
<dbReference type="SMART" id="SM00020">
    <property type="entry name" value="Tryp_SPc"/>
    <property type="match status" value="1"/>
</dbReference>
<dbReference type="Proteomes" id="UP000318571">
    <property type="component" value="Chromosome 7"/>
</dbReference>
<dbReference type="GO" id="GO:0006508">
    <property type="term" value="P:proteolysis"/>
    <property type="evidence" value="ECO:0007669"/>
    <property type="project" value="InterPro"/>
</dbReference>
<dbReference type="OrthoDB" id="6261922at2759"/>
<comment type="caution">
    <text evidence="5">The sequence shown here is derived from an EMBL/GenBank/DDBJ whole genome shotgun (WGS) entry which is preliminary data.</text>
</comment>
<organism evidence="5 6">
    <name type="scientific">Tigriopus californicus</name>
    <name type="common">Marine copepod</name>
    <dbReference type="NCBI Taxonomy" id="6832"/>
    <lineage>
        <taxon>Eukaryota</taxon>
        <taxon>Metazoa</taxon>
        <taxon>Ecdysozoa</taxon>
        <taxon>Arthropoda</taxon>
        <taxon>Crustacea</taxon>
        <taxon>Multicrustacea</taxon>
        <taxon>Hexanauplia</taxon>
        <taxon>Copepoda</taxon>
        <taxon>Harpacticoida</taxon>
        <taxon>Harpacticidae</taxon>
        <taxon>Tigriopus</taxon>
    </lineage>
</organism>
<dbReference type="GO" id="GO:0004252">
    <property type="term" value="F:serine-type endopeptidase activity"/>
    <property type="evidence" value="ECO:0007669"/>
    <property type="project" value="InterPro"/>
</dbReference>
<dbReference type="PANTHER" id="PTHR24256">
    <property type="entry name" value="TRYPTASE-RELATED"/>
    <property type="match status" value="1"/>
</dbReference>
<protein>
    <recommendedName>
        <fullName evidence="4">Peptidase S1 domain-containing protein</fullName>
    </recommendedName>
</protein>
<reference evidence="5 6" key="1">
    <citation type="journal article" date="2018" name="Nat. Ecol. Evol.">
        <title>Genomic signatures of mitonuclear coevolution across populations of Tigriopus californicus.</title>
        <authorList>
            <person name="Barreto F.S."/>
            <person name="Watson E.T."/>
            <person name="Lima T.G."/>
            <person name="Willett C.S."/>
            <person name="Edmands S."/>
            <person name="Li W."/>
            <person name="Burton R.S."/>
        </authorList>
    </citation>
    <scope>NUCLEOTIDE SEQUENCE [LARGE SCALE GENOMIC DNA]</scope>
    <source>
        <strain evidence="5 6">San Diego</strain>
    </source>
</reference>
<dbReference type="InterPro" id="IPR001254">
    <property type="entry name" value="Trypsin_dom"/>
</dbReference>
<evidence type="ECO:0000259" key="4">
    <source>
        <dbReference type="PROSITE" id="PS50240"/>
    </source>
</evidence>
<dbReference type="AlphaFoldDB" id="A0A553P3H1"/>
<dbReference type="OMA" id="GTCAIIP"/>
<name>A0A553P3H1_TIGCA</name>
<dbReference type="SUPFAM" id="SSF50494">
    <property type="entry name" value="Trypsin-like serine proteases"/>
    <property type="match status" value="1"/>
</dbReference>
<dbReference type="PROSITE" id="PS50240">
    <property type="entry name" value="TRYPSIN_DOM"/>
    <property type="match status" value="1"/>
</dbReference>
<feature type="chain" id="PRO_5021853880" description="Peptidase S1 domain-containing protein" evidence="3">
    <location>
        <begin position="25"/>
        <end position="451"/>
    </location>
</feature>